<dbReference type="InterPro" id="IPR011006">
    <property type="entry name" value="CheY-like_superfamily"/>
</dbReference>
<proteinExistence type="predicted"/>
<dbReference type="SUPFAM" id="SSF52172">
    <property type="entry name" value="CheY-like"/>
    <property type="match status" value="1"/>
</dbReference>
<reference evidence="1 2" key="1">
    <citation type="submission" date="2018-02" db="EMBL/GenBank/DDBJ databases">
        <title>Complete genome sequencing of Faecalibacterium prausnitzii strains isolated from the human gut.</title>
        <authorList>
            <person name="Fitzgerald B.C."/>
            <person name="Shkoporov A.N."/>
            <person name="Ross P.R."/>
            <person name="Hill C."/>
        </authorList>
    </citation>
    <scope>NUCLEOTIDE SEQUENCE [LARGE SCALE GENOMIC DNA]</scope>
    <source>
        <strain evidence="1 2">APC942/8-14-2</strain>
    </source>
</reference>
<dbReference type="Proteomes" id="UP000251634">
    <property type="component" value="Unassembled WGS sequence"/>
</dbReference>
<name>A0A329TKM6_9FIRM</name>
<comment type="caution">
    <text evidence="1">The sequence shown here is derived from an EMBL/GenBank/DDBJ whole genome shotgun (WGS) entry which is preliminary data.</text>
</comment>
<accession>A0A329TKM6</accession>
<dbReference type="EMBL" id="PRKZ01000004">
    <property type="protein sequence ID" value="RAW50024.1"/>
    <property type="molecule type" value="Genomic_DNA"/>
</dbReference>
<dbReference type="AlphaFoldDB" id="A0A329TKM6"/>
<evidence type="ECO:0000313" key="2">
    <source>
        <dbReference type="Proteomes" id="UP000251634"/>
    </source>
</evidence>
<organism evidence="1 2">
    <name type="scientific">Faecalibacterium prausnitzii</name>
    <dbReference type="NCBI Taxonomy" id="853"/>
    <lineage>
        <taxon>Bacteria</taxon>
        <taxon>Bacillati</taxon>
        <taxon>Bacillota</taxon>
        <taxon>Clostridia</taxon>
        <taxon>Eubacteriales</taxon>
        <taxon>Oscillospiraceae</taxon>
        <taxon>Faecalibacterium</taxon>
    </lineage>
</organism>
<sequence length="146" mass="16569">MLETKNLNDGARERRHAVYRIAVLTSSRAQEAFWAEQILQFCAEHCLFPQMDCYHDQESFFEAARCEPLTNAVIALPGVDGLNAVEHLRALCPQTRVIWCSDLNFSLHAFRLRADYFLLEPVTEAALRQGFRIWLDGKKSGGAALV</sequence>
<gene>
    <name evidence="1" type="ORF">C4N25_07500</name>
</gene>
<dbReference type="Gene3D" id="3.40.50.2300">
    <property type="match status" value="1"/>
</dbReference>
<protein>
    <submittedName>
        <fullName evidence="1">Response regulator</fullName>
    </submittedName>
</protein>
<evidence type="ECO:0000313" key="1">
    <source>
        <dbReference type="EMBL" id="RAW50024.1"/>
    </source>
</evidence>